<dbReference type="OrthoDB" id="18795at2157"/>
<proteinExistence type="inferred from homology"/>
<comment type="similarity">
    <text evidence="1">Belongs to the UPF0216 family.</text>
</comment>
<dbReference type="GeneID" id="13302262"/>
<dbReference type="RefSeq" id="WP_011011569.1">
    <property type="nucleotide sequence ID" value="NC_003413.1"/>
</dbReference>
<name>A0A5C0XP25_PYRFU</name>
<evidence type="ECO:0000313" key="2">
    <source>
        <dbReference type="EMBL" id="QEK78165.1"/>
    </source>
</evidence>
<dbReference type="GeneID" id="41712252"/>
<dbReference type="InterPro" id="IPR002746">
    <property type="entry name" value="UPF0216"/>
</dbReference>
<organism evidence="2 3">
    <name type="scientific">Pyrococcus furiosus (strain ATCC 43587 / DSM 3638 / JCM 8422 / Vc1)</name>
    <dbReference type="NCBI Taxonomy" id="186497"/>
    <lineage>
        <taxon>Archaea</taxon>
        <taxon>Methanobacteriati</taxon>
        <taxon>Methanobacteriota</taxon>
        <taxon>Thermococci</taxon>
        <taxon>Thermococcales</taxon>
        <taxon>Thermococcaceae</taxon>
        <taxon>Pyrococcus</taxon>
    </lineage>
</organism>
<dbReference type="NCBIfam" id="NF003153">
    <property type="entry name" value="PRK04115.1"/>
    <property type="match status" value="1"/>
</dbReference>
<dbReference type="PIRSF" id="PIRSF005264">
    <property type="entry name" value="UCP005264"/>
    <property type="match status" value="1"/>
</dbReference>
<accession>A0A5C0XP25</accession>
<dbReference type="EMBL" id="CP023154">
    <property type="protein sequence ID" value="QEK78165.1"/>
    <property type="molecule type" value="Genomic_DNA"/>
</dbReference>
<protein>
    <recommendedName>
        <fullName evidence="1">UPF0216 protein PFDSM3638_02245</fullName>
    </recommendedName>
</protein>
<dbReference type="Proteomes" id="UP000324354">
    <property type="component" value="Chromosome"/>
</dbReference>
<dbReference type="HAMAP" id="MF_00585">
    <property type="entry name" value="UPF0216"/>
    <property type="match status" value="1"/>
</dbReference>
<sequence length="136" mass="15982">MEKVDRIIQMEIGRINSHLPKARKSLCELLKEDSPSIELRDGSLHYFRRSELEFLKTLAGEEACLVKLPIILELSTLDRGYFVVRGRGEVRVIKKLLELSEDIYLEENTVRLPRYYLPTIRRKLPTTTVYAFITEW</sequence>
<dbReference type="Pfam" id="PF01886">
    <property type="entry name" value="DUF61"/>
    <property type="match status" value="1"/>
</dbReference>
<dbReference type="KEGG" id="pfu:PF0452"/>
<evidence type="ECO:0000256" key="1">
    <source>
        <dbReference type="HAMAP-Rule" id="MF_00585"/>
    </source>
</evidence>
<gene>
    <name evidence="2" type="ORF">PFDSM3638_02245</name>
</gene>
<reference evidence="2 3" key="1">
    <citation type="submission" date="2017-08" db="EMBL/GenBank/DDBJ databases">
        <title>Resequencing and Reannotation of the genome of Pyrococcus furiosus type strain DSM3638.</title>
        <authorList>
            <person name="Reichelt R.M."/>
            <person name="Bunk B."/>
        </authorList>
    </citation>
    <scope>NUCLEOTIDE SEQUENCE [LARGE SCALE GENOMIC DNA]</scope>
    <source>
        <strain evidence="2 3">DSM 3638</strain>
    </source>
</reference>
<dbReference type="AlphaFoldDB" id="A0A5C0XP25"/>
<evidence type="ECO:0000313" key="3">
    <source>
        <dbReference type="Proteomes" id="UP000324354"/>
    </source>
</evidence>